<organism evidence="2 3">
    <name type="scientific">Maudiozyma humilis</name>
    <name type="common">Sour dough yeast</name>
    <name type="synonym">Kazachstania humilis</name>
    <dbReference type="NCBI Taxonomy" id="51915"/>
    <lineage>
        <taxon>Eukaryota</taxon>
        <taxon>Fungi</taxon>
        <taxon>Dikarya</taxon>
        <taxon>Ascomycota</taxon>
        <taxon>Saccharomycotina</taxon>
        <taxon>Saccharomycetes</taxon>
        <taxon>Saccharomycetales</taxon>
        <taxon>Saccharomycetaceae</taxon>
        <taxon>Maudiozyma</taxon>
    </lineage>
</organism>
<gene>
    <name evidence="2" type="ORF">DAKH74_051100</name>
</gene>
<proteinExistence type="predicted"/>
<evidence type="ECO:0000256" key="1">
    <source>
        <dbReference type="SAM" id="MobiDB-lite"/>
    </source>
</evidence>
<dbReference type="InterPro" id="IPR059172">
    <property type="entry name" value="SNF6"/>
</dbReference>
<accession>A0AAV5S4S3</accession>
<dbReference type="Proteomes" id="UP001377567">
    <property type="component" value="Unassembled WGS sequence"/>
</dbReference>
<comment type="caution">
    <text evidence="2">The sequence shown here is derived from an EMBL/GenBank/DDBJ whole genome shotgun (WGS) entry which is preliminary data.</text>
</comment>
<reference evidence="2 3" key="1">
    <citation type="journal article" date="2023" name="Elife">
        <title>Identification of key yeast species and microbe-microbe interactions impacting larval growth of Drosophila in the wild.</title>
        <authorList>
            <person name="Mure A."/>
            <person name="Sugiura Y."/>
            <person name="Maeda R."/>
            <person name="Honda K."/>
            <person name="Sakurai N."/>
            <person name="Takahashi Y."/>
            <person name="Watada M."/>
            <person name="Katoh T."/>
            <person name="Gotoh A."/>
            <person name="Gotoh Y."/>
            <person name="Taniguchi I."/>
            <person name="Nakamura K."/>
            <person name="Hayashi T."/>
            <person name="Katayama T."/>
            <person name="Uemura T."/>
            <person name="Hattori Y."/>
        </authorList>
    </citation>
    <scope>NUCLEOTIDE SEQUENCE [LARGE SCALE GENOMIC DNA]</scope>
    <source>
        <strain evidence="2 3">KH-74</strain>
    </source>
</reference>
<evidence type="ECO:0000313" key="3">
    <source>
        <dbReference type="Proteomes" id="UP001377567"/>
    </source>
</evidence>
<feature type="compositionally biased region" description="Basic residues" evidence="1">
    <location>
        <begin position="1"/>
        <end position="16"/>
    </location>
</feature>
<name>A0AAV5S4S3_MAUHU</name>
<protein>
    <submittedName>
        <fullName evidence="2">Snf6 protein</fullName>
    </submittedName>
</protein>
<keyword evidence="3" id="KW-1185">Reference proteome</keyword>
<feature type="region of interest" description="Disordered" evidence="1">
    <location>
        <begin position="1"/>
        <end position="22"/>
    </location>
</feature>
<dbReference type="EMBL" id="BTGD01000025">
    <property type="protein sequence ID" value="GMM58493.1"/>
    <property type="molecule type" value="Genomic_DNA"/>
</dbReference>
<sequence>MATVKKKRSHHAKASTKHAQMLHQQQLEAQLLKQKQLRDNEVNRLKPEQVSAVIHDESDTISFRANLLKNFVVAADHMALLTAQAVPLAQIRPPRVFQSSNPRTLATIATAFEDKVKQEQALLDNLKQAAHIAGHSTAAPAIDVDVPLDSMAKVDSVAAEYIAKHGLRMQDRRVVIHRGKFTHLKSDTREAPADYWTTTHKELLREHKRQEKIKREEEERKKQEEETRRLREEEEKKLEEQRKLQELEQQRLKQQQEEEQRQRQQELQQQQQQQQQQQLQQQQQQQHQGEPQSGIVPGPNATPGIAAEPVIRQGSQSNPPDMPVQPQPITANAGIVPNGLTESNELPSVVDSTSADPSQTANVDPNQQENLLDDMFTEYNTNNNEPFSNSFDDEFGDGFDNLDNVFF</sequence>
<feature type="region of interest" description="Disordered" evidence="1">
    <location>
        <begin position="278"/>
        <end position="370"/>
    </location>
</feature>
<dbReference type="CDD" id="cd22571">
    <property type="entry name" value="SNF6"/>
    <property type="match status" value="1"/>
</dbReference>
<evidence type="ECO:0000313" key="2">
    <source>
        <dbReference type="EMBL" id="GMM58493.1"/>
    </source>
</evidence>
<feature type="region of interest" description="Disordered" evidence="1">
    <location>
        <begin position="207"/>
        <end position="233"/>
    </location>
</feature>
<feature type="compositionally biased region" description="Polar residues" evidence="1">
    <location>
        <begin position="340"/>
        <end position="370"/>
    </location>
</feature>
<dbReference type="AlphaFoldDB" id="A0AAV5S4S3"/>